<name>A0A8J4A496_9ACTN</name>
<keyword evidence="3" id="KW-1185">Reference proteome</keyword>
<dbReference type="SUPFAM" id="SSF52540">
    <property type="entry name" value="P-loop containing nucleoside triphosphate hydrolases"/>
    <property type="match status" value="1"/>
</dbReference>
<gene>
    <name evidence="2" type="ORF">Voc01_088750</name>
</gene>
<protein>
    <submittedName>
        <fullName evidence="2">ATPase AAA</fullName>
    </submittedName>
</protein>
<dbReference type="Gene3D" id="3.40.50.300">
    <property type="entry name" value="P-loop containing nucleotide triphosphate hydrolases"/>
    <property type="match status" value="1"/>
</dbReference>
<comment type="caution">
    <text evidence="2">The sequence shown here is derived from an EMBL/GenBank/DDBJ whole genome shotgun (WGS) entry which is preliminary data.</text>
</comment>
<dbReference type="EMBL" id="BOPH01000127">
    <property type="protein sequence ID" value="GIJ73958.1"/>
    <property type="molecule type" value="Genomic_DNA"/>
</dbReference>
<accession>A0A8J4A496</accession>
<dbReference type="InterPro" id="IPR027417">
    <property type="entry name" value="P-loop_NTPase"/>
</dbReference>
<proteinExistence type="predicted"/>
<reference evidence="2" key="1">
    <citation type="submission" date="2021-01" db="EMBL/GenBank/DDBJ databases">
        <title>Whole genome shotgun sequence of Virgisporangium ochraceum NBRC 16418.</title>
        <authorList>
            <person name="Komaki H."/>
            <person name="Tamura T."/>
        </authorList>
    </citation>
    <scope>NUCLEOTIDE SEQUENCE</scope>
    <source>
        <strain evidence="2">NBRC 16418</strain>
    </source>
</reference>
<dbReference type="AlphaFoldDB" id="A0A8J4A496"/>
<dbReference type="Proteomes" id="UP000635606">
    <property type="component" value="Unassembled WGS sequence"/>
</dbReference>
<evidence type="ECO:0000259" key="1">
    <source>
        <dbReference type="SMART" id="SM00382"/>
    </source>
</evidence>
<dbReference type="InterPro" id="IPR011704">
    <property type="entry name" value="ATPase_dyneun-rel_AAA"/>
</dbReference>
<dbReference type="GO" id="GO:0005524">
    <property type="term" value="F:ATP binding"/>
    <property type="evidence" value="ECO:0007669"/>
    <property type="project" value="InterPro"/>
</dbReference>
<feature type="domain" description="AAA+ ATPase" evidence="1">
    <location>
        <begin position="17"/>
        <end position="161"/>
    </location>
</feature>
<dbReference type="SMART" id="SM00382">
    <property type="entry name" value="AAA"/>
    <property type="match status" value="1"/>
</dbReference>
<dbReference type="InterPro" id="IPR003593">
    <property type="entry name" value="AAA+_ATPase"/>
</dbReference>
<evidence type="ECO:0000313" key="3">
    <source>
        <dbReference type="Proteomes" id="UP000635606"/>
    </source>
</evidence>
<dbReference type="GO" id="GO:0016887">
    <property type="term" value="F:ATP hydrolysis activity"/>
    <property type="evidence" value="ECO:0007669"/>
    <property type="project" value="InterPro"/>
</dbReference>
<dbReference type="Pfam" id="PF07728">
    <property type="entry name" value="AAA_5"/>
    <property type="match status" value="1"/>
</dbReference>
<dbReference type="CDD" id="cd00009">
    <property type="entry name" value="AAA"/>
    <property type="match status" value="1"/>
</dbReference>
<evidence type="ECO:0000313" key="2">
    <source>
        <dbReference type="EMBL" id="GIJ73958.1"/>
    </source>
</evidence>
<sequence length="380" mass="39906">MDRYEAGCSALGICLAANVPVVLWGPPGQGKTSVIEQLAADLGLHLETVIASIREPSDFAGLPVVDAQAGTVTLAPPRWARALAAAPRGVVFFDEMSTAPPAVQSAMLRVAVDRVVGDLALPPAVRVVAAANPPGVATDGWDLTPPLANRFCHLEWSLPATTLREGFAYGWPRVPVPPSDLDPDGAHPPQATAPLSQGTADAMRLVGVFLGTRPELATRMPDSASEAGFAFPTPRSWEMAARLYAAAQGAPGQVRTMLVAGCVGAPAAGEFLAYVSTLDLPDPEALLDDPASLRLNGRRSDIVHAVASSVWAVTEARLTPERWVSCGRVLAGIADAGHADIAFATARRWVRARPANALPDVASMRSLQPILRELGRLIET</sequence>
<organism evidence="2 3">
    <name type="scientific">Virgisporangium ochraceum</name>
    <dbReference type="NCBI Taxonomy" id="65505"/>
    <lineage>
        <taxon>Bacteria</taxon>
        <taxon>Bacillati</taxon>
        <taxon>Actinomycetota</taxon>
        <taxon>Actinomycetes</taxon>
        <taxon>Micromonosporales</taxon>
        <taxon>Micromonosporaceae</taxon>
        <taxon>Virgisporangium</taxon>
    </lineage>
</organism>
<dbReference type="RefSeq" id="WP_203933771.1">
    <property type="nucleotide sequence ID" value="NZ_BOPH01000127.1"/>
</dbReference>